<protein>
    <submittedName>
        <fullName evidence="1">Uncharacterized protein</fullName>
    </submittedName>
</protein>
<dbReference type="RefSeq" id="WP_223101215.1">
    <property type="nucleotide sequence ID" value="NZ_CP061913.1"/>
</dbReference>
<dbReference type="Proteomes" id="UP001589608">
    <property type="component" value="Unassembled WGS sequence"/>
</dbReference>
<reference evidence="1 2" key="1">
    <citation type="submission" date="2024-09" db="EMBL/GenBank/DDBJ databases">
        <authorList>
            <person name="Sun Q."/>
            <person name="Mori K."/>
        </authorList>
    </citation>
    <scope>NUCLEOTIDE SEQUENCE [LARGE SCALE GENOMIC DNA]</scope>
    <source>
        <strain evidence="1 2">JCM 3307</strain>
    </source>
</reference>
<proteinExistence type="predicted"/>
<gene>
    <name evidence="1" type="ORF">ACFFTR_36395</name>
</gene>
<evidence type="ECO:0000313" key="1">
    <source>
        <dbReference type="EMBL" id="MFB9448599.1"/>
    </source>
</evidence>
<name>A0ABV5MIE6_9ACTN</name>
<sequence length="53" mass="5514">MQAPHVREVALVVGVATAGVVTVALLVIGPVASADTHRYPQVTQLHPPPQPQP</sequence>
<dbReference type="EMBL" id="JBHMCA010000058">
    <property type="protein sequence ID" value="MFB9448599.1"/>
    <property type="molecule type" value="Genomic_DNA"/>
</dbReference>
<accession>A0ABV5MIE6</accession>
<organism evidence="1 2">
    <name type="scientific">Dactylosporangium vinaceum</name>
    <dbReference type="NCBI Taxonomy" id="53362"/>
    <lineage>
        <taxon>Bacteria</taxon>
        <taxon>Bacillati</taxon>
        <taxon>Actinomycetota</taxon>
        <taxon>Actinomycetes</taxon>
        <taxon>Micromonosporales</taxon>
        <taxon>Micromonosporaceae</taxon>
        <taxon>Dactylosporangium</taxon>
    </lineage>
</organism>
<evidence type="ECO:0000313" key="2">
    <source>
        <dbReference type="Proteomes" id="UP001589608"/>
    </source>
</evidence>
<comment type="caution">
    <text evidence="1">The sequence shown here is derived from an EMBL/GenBank/DDBJ whole genome shotgun (WGS) entry which is preliminary data.</text>
</comment>
<keyword evidence="2" id="KW-1185">Reference proteome</keyword>